<accession>A0A165GVT6</accession>
<evidence type="ECO:0000313" key="6">
    <source>
        <dbReference type="EMBL" id="KZT58548.1"/>
    </source>
</evidence>
<sequence length="299" mass="32153">MSSPPVKVDARAAAEARRQKILASRGNRLAKLTNTARGAEGGGVFDNDAPLAAFSSPGPESHLLGSEDPVQSPLIRAPTGPGRPTIVPAPPRGSSSIYPFDTSGMNAVYGPMAAPNRDSAMQEDPLMAMMQAMASGNAPSGVPSPPRLTLHHAPSRVSQWLPLVHALSIIFTLLYAATVLEPNAWRNLAGEWPSDSAFSVWQRWKPLVTGRATGMELQTVPVFYIFLGLELALHTLRLVSERNVPPPPGLVASILPYLPPRFQMYVTGGMKYFAIGQQFLDDLGLLIFVLGIMVWLANL</sequence>
<evidence type="ECO:0000313" key="7">
    <source>
        <dbReference type="EMBL" id="KZT58550.1"/>
    </source>
</evidence>
<keyword evidence="1 5" id="KW-0812">Transmembrane</keyword>
<keyword evidence="8" id="KW-1185">Reference proteome</keyword>
<dbReference type="OrthoDB" id="5393181at2759"/>
<dbReference type="PANTHER" id="PTHR28263">
    <property type="entry name" value="GOLGI TO ER TRAFFIC PROTEIN 2"/>
    <property type="match status" value="1"/>
</dbReference>
<organism evidence="7 8">
    <name type="scientific">Calocera cornea HHB12733</name>
    <dbReference type="NCBI Taxonomy" id="1353952"/>
    <lineage>
        <taxon>Eukaryota</taxon>
        <taxon>Fungi</taxon>
        <taxon>Dikarya</taxon>
        <taxon>Basidiomycota</taxon>
        <taxon>Agaricomycotina</taxon>
        <taxon>Dacrymycetes</taxon>
        <taxon>Dacrymycetales</taxon>
        <taxon>Dacrymycetaceae</taxon>
        <taxon>Calocera</taxon>
    </lineage>
</organism>
<dbReference type="EMBL" id="KV423950">
    <property type="protein sequence ID" value="KZT58550.1"/>
    <property type="molecule type" value="Genomic_DNA"/>
</dbReference>
<reference evidence="7 8" key="1">
    <citation type="journal article" date="2016" name="Mol. Biol. Evol.">
        <title>Comparative Genomics of Early-Diverging Mushroom-Forming Fungi Provides Insights into the Origins of Lignocellulose Decay Capabilities.</title>
        <authorList>
            <person name="Nagy L.G."/>
            <person name="Riley R."/>
            <person name="Tritt A."/>
            <person name="Adam C."/>
            <person name="Daum C."/>
            <person name="Floudas D."/>
            <person name="Sun H."/>
            <person name="Yadav J.S."/>
            <person name="Pangilinan J."/>
            <person name="Larsson K.H."/>
            <person name="Matsuura K."/>
            <person name="Barry K."/>
            <person name="Labutti K."/>
            <person name="Kuo R."/>
            <person name="Ohm R.A."/>
            <person name="Bhattacharya S.S."/>
            <person name="Shirouzu T."/>
            <person name="Yoshinaga Y."/>
            <person name="Martin F.M."/>
            <person name="Grigoriev I.V."/>
            <person name="Hibbett D.S."/>
        </authorList>
    </citation>
    <scope>NUCLEOTIDE SEQUENCE [LARGE SCALE GENOMIC DNA]</scope>
    <source>
        <strain evidence="7 8">HHB12733</strain>
    </source>
</reference>
<dbReference type="GO" id="GO:0006890">
    <property type="term" value="P:retrograde vesicle-mediated transport, Golgi to endoplasmic reticulum"/>
    <property type="evidence" value="ECO:0007669"/>
    <property type="project" value="TreeGrafter"/>
</dbReference>
<evidence type="ECO:0008006" key="9">
    <source>
        <dbReference type="Google" id="ProtNLM"/>
    </source>
</evidence>
<dbReference type="InterPro" id="IPR028143">
    <property type="entry name" value="Get2/sif1"/>
</dbReference>
<proteinExistence type="predicted"/>
<evidence type="ECO:0000256" key="4">
    <source>
        <dbReference type="SAM" id="MobiDB-lite"/>
    </source>
</evidence>
<feature type="transmembrane region" description="Helical" evidence="5">
    <location>
        <begin position="279"/>
        <end position="297"/>
    </location>
</feature>
<keyword evidence="2 5" id="KW-1133">Transmembrane helix</keyword>
<dbReference type="EMBL" id="KV423950">
    <property type="protein sequence ID" value="KZT58548.1"/>
    <property type="molecule type" value="Genomic_DNA"/>
</dbReference>
<dbReference type="PANTHER" id="PTHR28263:SF1">
    <property type="entry name" value="GOLGI TO ER TRAFFIC PROTEIN 2"/>
    <property type="match status" value="1"/>
</dbReference>
<evidence type="ECO:0000256" key="3">
    <source>
        <dbReference type="ARBA" id="ARBA00023136"/>
    </source>
</evidence>
<feature type="region of interest" description="Disordered" evidence="4">
    <location>
        <begin position="53"/>
        <end position="92"/>
    </location>
</feature>
<protein>
    <recommendedName>
        <fullName evidence="9">GET complex, subunit GET2</fullName>
    </recommendedName>
</protein>
<dbReference type="STRING" id="1353952.A0A165GVT6"/>
<evidence type="ECO:0000313" key="8">
    <source>
        <dbReference type="Proteomes" id="UP000076842"/>
    </source>
</evidence>
<gene>
    <name evidence="6" type="ORF">CALCODRAFT_494835</name>
    <name evidence="7" type="ORF">CALCODRAFT_494840</name>
</gene>
<keyword evidence="3 5" id="KW-0472">Membrane</keyword>
<evidence type="ECO:0000256" key="5">
    <source>
        <dbReference type="SAM" id="Phobius"/>
    </source>
</evidence>
<dbReference type="AlphaFoldDB" id="A0A165GVT6"/>
<evidence type="ECO:0000256" key="2">
    <source>
        <dbReference type="ARBA" id="ARBA00022989"/>
    </source>
</evidence>
<dbReference type="Proteomes" id="UP000076842">
    <property type="component" value="Unassembled WGS sequence"/>
</dbReference>
<evidence type="ECO:0000256" key="1">
    <source>
        <dbReference type="ARBA" id="ARBA00022692"/>
    </source>
</evidence>
<name>A0A165GVT6_9BASI</name>